<dbReference type="EMBL" id="CP012159">
    <property type="protein sequence ID" value="AKT41265.1"/>
    <property type="molecule type" value="Genomic_DNA"/>
</dbReference>
<dbReference type="Pfam" id="PF09937">
    <property type="entry name" value="DUF2169"/>
    <property type="match status" value="1"/>
</dbReference>
<feature type="domain" description="DUF2169" evidence="1">
    <location>
        <begin position="20"/>
        <end position="362"/>
    </location>
</feature>
<dbReference type="AlphaFoldDB" id="A0A0K1EK73"/>
<dbReference type="OrthoDB" id="233093at2"/>
<evidence type="ECO:0000259" key="1">
    <source>
        <dbReference type="Pfam" id="PF09937"/>
    </source>
</evidence>
<sequence>MKATGFTPCVAQLSTTDERGAPMLSVLVKRTYVLDGDTCVTAPEQAQLQGLRVDPEEPEVVLDEADIWPLKRLTDVVVRGHAYPQWSRGEGTAAVGFGEFRKEIAVIGDRRATLHGGRVVFSDPTPVQKVPLRYSHAYGGYDRIAEAKFGNPCSELKPYLSPMLAGWRYSPYRYPRNGVGKGFVIEATAEALEAAGLPNLEDPADRLTPSRLAVGSPLAWPKMPLPWCTDWASLGTFPRYAYLGGRPEHEPLPNDFPEVQRGFLAQGFPRRDASPEDMFSDRVFNAGAFGLQMGPITAPAVGSVVFRLSHVHPRRPQIAFRLPSNAPVIKVDGRNGRLLATEPVLHHVVIEPDLDRVTVLWRGAAPALRRYAMEELVDMPLEVSW</sequence>
<evidence type="ECO:0000313" key="3">
    <source>
        <dbReference type="Proteomes" id="UP000067626"/>
    </source>
</evidence>
<dbReference type="RefSeq" id="WP_050433069.1">
    <property type="nucleotide sequence ID" value="NZ_CP012159.1"/>
</dbReference>
<dbReference type="InterPro" id="IPR018683">
    <property type="entry name" value="DUF2169"/>
</dbReference>
<accession>A0A0K1EK73</accession>
<dbReference type="KEGG" id="ccro:CMC5_054320"/>
<keyword evidence="3" id="KW-1185">Reference proteome</keyword>
<reference evidence="2 3" key="1">
    <citation type="submission" date="2015-07" db="EMBL/GenBank/DDBJ databases">
        <title>Genome analysis of myxobacterium Chondromyces crocatus Cm c5 reveals a high potential for natural compound synthesis and the genetic basis for the loss of fruiting body formation.</title>
        <authorList>
            <person name="Zaburannyi N."/>
            <person name="Bunk B."/>
            <person name="Maier J."/>
            <person name="Overmann J."/>
            <person name="Mueller R."/>
        </authorList>
    </citation>
    <scope>NUCLEOTIDE SEQUENCE [LARGE SCALE GENOMIC DNA]</scope>
    <source>
        <strain evidence="2 3">Cm c5</strain>
    </source>
</reference>
<evidence type="ECO:0000313" key="2">
    <source>
        <dbReference type="EMBL" id="AKT41265.1"/>
    </source>
</evidence>
<organism evidence="2 3">
    <name type="scientific">Chondromyces crocatus</name>
    <dbReference type="NCBI Taxonomy" id="52"/>
    <lineage>
        <taxon>Bacteria</taxon>
        <taxon>Pseudomonadati</taxon>
        <taxon>Myxococcota</taxon>
        <taxon>Polyangia</taxon>
        <taxon>Polyangiales</taxon>
        <taxon>Polyangiaceae</taxon>
        <taxon>Chondromyces</taxon>
    </lineage>
</organism>
<protein>
    <recommendedName>
        <fullName evidence="1">DUF2169 domain-containing protein</fullName>
    </recommendedName>
</protein>
<dbReference type="Proteomes" id="UP000067626">
    <property type="component" value="Chromosome"/>
</dbReference>
<proteinExistence type="predicted"/>
<name>A0A0K1EK73_CHOCO</name>
<dbReference type="STRING" id="52.CMC5_054320"/>
<gene>
    <name evidence="2" type="ORF">CMC5_054320</name>
</gene>